<evidence type="ECO:0000313" key="1">
    <source>
        <dbReference type="EMBL" id="SUI56327.1"/>
    </source>
</evidence>
<protein>
    <submittedName>
        <fullName evidence="1">Uncharacterized protein</fullName>
    </submittedName>
</protein>
<reference evidence="1 2" key="1">
    <citation type="submission" date="2018-06" db="EMBL/GenBank/DDBJ databases">
        <authorList>
            <consortium name="Pathogen Informatics"/>
            <person name="Doyle S."/>
        </authorList>
    </citation>
    <scope>NUCLEOTIDE SEQUENCE [LARGE SCALE GENOMIC DNA]</scope>
    <source>
        <strain evidence="1 2">NCTC10738</strain>
    </source>
</reference>
<name>A0A379Z6L8_9GAMM</name>
<evidence type="ECO:0000313" key="2">
    <source>
        <dbReference type="Proteomes" id="UP000254069"/>
    </source>
</evidence>
<accession>A0A379Z6L8</accession>
<dbReference type="AlphaFoldDB" id="A0A379Z6L8"/>
<keyword evidence="2" id="KW-1185">Reference proteome</keyword>
<dbReference type="Proteomes" id="UP000254069">
    <property type="component" value="Unassembled WGS sequence"/>
</dbReference>
<organism evidence="1 2">
    <name type="scientific">Shewanella algae</name>
    <dbReference type="NCBI Taxonomy" id="38313"/>
    <lineage>
        <taxon>Bacteria</taxon>
        <taxon>Pseudomonadati</taxon>
        <taxon>Pseudomonadota</taxon>
        <taxon>Gammaproteobacteria</taxon>
        <taxon>Alteromonadales</taxon>
        <taxon>Shewanellaceae</taxon>
        <taxon>Shewanella</taxon>
    </lineage>
</organism>
<gene>
    <name evidence="1" type="ORF">NCTC10738_01109</name>
</gene>
<sequence length="40" mass="4491">MDAESAPKLPGFNLISLYREQSFAPVNKASPWQKIVTEVK</sequence>
<dbReference type="EMBL" id="UGYO01000001">
    <property type="protein sequence ID" value="SUI56327.1"/>
    <property type="molecule type" value="Genomic_DNA"/>
</dbReference>
<proteinExistence type="predicted"/>